<evidence type="ECO:0000259" key="3">
    <source>
        <dbReference type="PROSITE" id="PS50977"/>
    </source>
</evidence>
<dbReference type="Pfam" id="PF14278">
    <property type="entry name" value="TetR_C_8"/>
    <property type="match status" value="1"/>
</dbReference>
<evidence type="ECO:0000313" key="4">
    <source>
        <dbReference type="EMBL" id="SHH44109.1"/>
    </source>
</evidence>
<reference evidence="5" key="1">
    <citation type="submission" date="2016-11" db="EMBL/GenBank/DDBJ databases">
        <authorList>
            <person name="Varghese N."/>
            <person name="Submissions S."/>
        </authorList>
    </citation>
    <scope>NUCLEOTIDE SEQUENCE [LARGE SCALE GENOMIC DNA]</scope>
    <source>
        <strain evidence="5">DSM 3071</strain>
    </source>
</reference>
<dbReference type="InterPro" id="IPR009057">
    <property type="entry name" value="Homeodomain-like_sf"/>
</dbReference>
<dbReference type="PROSITE" id="PS50977">
    <property type="entry name" value="HTH_TETR_2"/>
    <property type="match status" value="1"/>
</dbReference>
<dbReference type="AlphaFoldDB" id="A0A1M5T042"/>
<protein>
    <submittedName>
        <fullName evidence="4">Transcriptional regulator, TetR family</fullName>
    </submittedName>
</protein>
<evidence type="ECO:0000256" key="1">
    <source>
        <dbReference type="ARBA" id="ARBA00023125"/>
    </source>
</evidence>
<accession>A0A1M5T042</accession>
<dbReference type="InterPro" id="IPR050624">
    <property type="entry name" value="HTH-type_Tx_Regulator"/>
</dbReference>
<dbReference type="Pfam" id="PF00440">
    <property type="entry name" value="TetR_N"/>
    <property type="match status" value="1"/>
</dbReference>
<gene>
    <name evidence="4" type="ORF">SAMN02745229_00452</name>
</gene>
<dbReference type="Gene3D" id="1.10.357.10">
    <property type="entry name" value="Tetracycline Repressor, domain 2"/>
    <property type="match status" value="1"/>
</dbReference>
<dbReference type="STRING" id="1121131.SAMN02745229_00452"/>
<keyword evidence="5" id="KW-1185">Reference proteome</keyword>
<dbReference type="GO" id="GO:0003677">
    <property type="term" value="F:DNA binding"/>
    <property type="evidence" value="ECO:0007669"/>
    <property type="project" value="UniProtKB-UniRule"/>
</dbReference>
<dbReference type="InterPro" id="IPR001647">
    <property type="entry name" value="HTH_TetR"/>
</dbReference>
<organism evidence="4 5">
    <name type="scientific">Butyrivibrio fibrisolvens DSM 3071</name>
    <dbReference type="NCBI Taxonomy" id="1121131"/>
    <lineage>
        <taxon>Bacteria</taxon>
        <taxon>Bacillati</taxon>
        <taxon>Bacillota</taxon>
        <taxon>Clostridia</taxon>
        <taxon>Lachnospirales</taxon>
        <taxon>Lachnospiraceae</taxon>
        <taxon>Butyrivibrio</taxon>
    </lineage>
</organism>
<feature type="domain" description="HTH tetR-type" evidence="3">
    <location>
        <begin position="20"/>
        <end position="80"/>
    </location>
</feature>
<dbReference type="PANTHER" id="PTHR43479">
    <property type="entry name" value="ACREF/ENVCD OPERON REPRESSOR-RELATED"/>
    <property type="match status" value="1"/>
</dbReference>
<proteinExistence type="predicted"/>
<dbReference type="InterPro" id="IPR039532">
    <property type="entry name" value="TetR_C_Firmicutes"/>
</dbReference>
<keyword evidence="1 2" id="KW-0238">DNA-binding</keyword>
<dbReference type="PANTHER" id="PTHR43479:SF11">
    <property type="entry name" value="ACREF_ENVCD OPERON REPRESSOR-RELATED"/>
    <property type="match status" value="1"/>
</dbReference>
<evidence type="ECO:0000256" key="2">
    <source>
        <dbReference type="PROSITE-ProRule" id="PRU00335"/>
    </source>
</evidence>
<sequence length="184" mass="21250">MSTELEKRNIRRMSNKESNRITKECICDALIGLMKEHPYKDISMTMIIEKSGASRGSVYRNYPSKEDILKDITKSMTDELSHSLAQALHKKDNRYYEWFLAAFSWLHSDKDMCALIHNSNISFVDMFYNALCLASDNTFAAQHEYIARGIAAALWEVSLTWIKNGMKESPEYMAKLCSETLRLE</sequence>
<name>A0A1M5T042_BUTFI</name>
<dbReference type="EMBL" id="FQXK01000004">
    <property type="protein sequence ID" value="SHH44109.1"/>
    <property type="molecule type" value="Genomic_DNA"/>
</dbReference>
<dbReference type="PRINTS" id="PR00455">
    <property type="entry name" value="HTHTETR"/>
</dbReference>
<dbReference type="Proteomes" id="UP000184278">
    <property type="component" value="Unassembled WGS sequence"/>
</dbReference>
<evidence type="ECO:0000313" key="5">
    <source>
        <dbReference type="Proteomes" id="UP000184278"/>
    </source>
</evidence>
<feature type="DNA-binding region" description="H-T-H motif" evidence="2">
    <location>
        <begin position="43"/>
        <end position="62"/>
    </location>
</feature>
<dbReference type="SUPFAM" id="SSF46689">
    <property type="entry name" value="Homeodomain-like"/>
    <property type="match status" value="1"/>
</dbReference>